<dbReference type="GO" id="GO:0000155">
    <property type="term" value="F:phosphorelay sensor kinase activity"/>
    <property type="evidence" value="ECO:0007669"/>
    <property type="project" value="InterPro"/>
</dbReference>
<dbReference type="InterPro" id="IPR004358">
    <property type="entry name" value="Sig_transdc_His_kin-like_C"/>
</dbReference>
<feature type="domain" description="Response regulatory" evidence="6">
    <location>
        <begin position="7"/>
        <end position="121"/>
    </location>
</feature>
<dbReference type="SUPFAM" id="SSF47384">
    <property type="entry name" value="Homodimeric domain of signal transducing histidine kinase"/>
    <property type="match status" value="1"/>
</dbReference>
<dbReference type="InterPro" id="IPR036097">
    <property type="entry name" value="HisK_dim/P_sf"/>
</dbReference>
<evidence type="ECO:0000256" key="2">
    <source>
        <dbReference type="ARBA" id="ARBA00012438"/>
    </source>
</evidence>
<proteinExistence type="predicted"/>
<dbReference type="SMART" id="SM00387">
    <property type="entry name" value="HATPase_c"/>
    <property type="match status" value="1"/>
</dbReference>
<gene>
    <name evidence="7" type="ORF">FIV42_29370</name>
</gene>
<dbReference type="Proteomes" id="UP000315995">
    <property type="component" value="Chromosome"/>
</dbReference>
<comment type="catalytic activity">
    <reaction evidence="1">
        <text>ATP + protein L-histidine = ADP + protein N-phospho-L-histidine.</text>
        <dbReference type="EC" id="2.7.13.3"/>
    </reaction>
</comment>
<dbReference type="CDD" id="cd00082">
    <property type="entry name" value="HisKA"/>
    <property type="match status" value="1"/>
</dbReference>
<dbReference type="SMART" id="SM00448">
    <property type="entry name" value="REC"/>
    <property type="match status" value="1"/>
</dbReference>
<dbReference type="InterPro" id="IPR011006">
    <property type="entry name" value="CheY-like_superfamily"/>
</dbReference>
<reference evidence="7 8" key="1">
    <citation type="submission" date="2019-06" db="EMBL/GenBank/DDBJ databases">
        <title>Persicimonas caeni gen. nov., sp. nov., a predatory bacterium isolated from solar saltern.</title>
        <authorList>
            <person name="Wang S."/>
        </authorList>
    </citation>
    <scope>NUCLEOTIDE SEQUENCE [LARGE SCALE GENOMIC DNA]</scope>
    <source>
        <strain evidence="7 8">YN101</strain>
    </source>
</reference>
<dbReference type="EMBL" id="CP041186">
    <property type="protein sequence ID" value="QDG54706.1"/>
    <property type="molecule type" value="Genomic_DNA"/>
</dbReference>
<feature type="domain" description="Histidine kinase" evidence="5">
    <location>
        <begin position="273"/>
        <end position="496"/>
    </location>
</feature>
<dbReference type="InterPro" id="IPR005467">
    <property type="entry name" value="His_kinase_dom"/>
</dbReference>
<organism evidence="7 8">
    <name type="scientific">Persicimonas caeni</name>
    <dbReference type="NCBI Taxonomy" id="2292766"/>
    <lineage>
        <taxon>Bacteria</taxon>
        <taxon>Deltaproteobacteria</taxon>
        <taxon>Bradymonadales</taxon>
        <taxon>Bradymonadaceae</taxon>
        <taxon>Persicimonas</taxon>
    </lineage>
</organism>
<dbReference type="PROSITE" id="PS50110">
    <property type="entry name" value="RESPONSE_REGULATORY"/>
    <property type="match status" value="2"/>
</dbReference>
<feature type="modified residue" description="4-aspartylphosphate" evidence="4">
    <location>
        <position position="59"/>
    </location>
</feature>
<accession>A0A4Y6Q2B8</accession>
<evidence type="ECO:0000256" key="1">
    <source>
        <dbReference type="ARBA" id="ARBA00000085"/>
    </source>
</evidence>
<evidence type="ECO:0000313" key="8">
    <source>
        <dbReference type="Proteomes" id="UP000315995"/>
    </source>
</evidence>
<dbReference type="CDD" id="cd00156">
    <property type="entry name" value="REC"/>
    <property type="match status" value="1"/>
</dbReference>
<dbReference type="Pfam" id="PF00072">
    <property type="entry name" value="Response_reg"/>
    <property type="match status" value="1"/>
</dbReference>
<dbReference type="AlphaFoldDB" id="A0A4Y6Q2B8"/>
<dbReference type="SMART" id="SM00388">
    <property type="entry name" value="HisKA"/>
    <property type="match status" value="1"/>
</dbReference>
<dbReference type="SUPFAM" id="SSF52172">
    <property type="entry name" value="CheY-like"/>
    <property type="match status" value="2"/>
</dbReference>
<dbReference type="PANTHER" id="PTHR43065">
    <property type="entry name" value="SENSOR HISTIDINE KINASE"/>
    <property type="match status" value="1"/>
</dbReference>
<dbReference type="Gene3D" id="3.30.565.10">
    <property type="entry name" value="Histidine kinase-like ATPase, C-terminal domain"/>
    <property type="match status" value="1"/>
</dbReference>
<dbReference type="SUPFAM" id="SSF55874">
    <property type="entry name" value="ATPase domain of HSP90 chaperone/DNA topoisomerase II/histidine kinase"/>
    <property type="match status" value="1"/>
</dbReference>
<dbReference type="PRINTS" id="PR00344">
    <property type="entry name" value="BCTRLSENSOR"/>
</dbReference>
<evidence type="ECO:0000259" key="5">
    <source>
        <dbReference type="PROSITE" id="PS50109"/>
    </source>
</evidence>
<dbReference type="Gene3D" id="1.10.287.130">
    <property type="match status" value="1"/>
</dbReference>
<dbReference type="Pfam" id="PF00512">
    <property type="entry name" value="HisKA"/>
    <property type="match status" value="1"/>
</dbReference>
<feature type="domain" description="Response regulatory" evidence="6">
    <location>
        <begin position="519"/>
        <end position="636"/>
    </location>
</feature>
<dbReference type="InterPro" id="IPR001789">
    <property type="entry name" value="Sig_transdc_resp-reg_receiver"/>
</dbReference>
<feature type="modified residue" description="4-aspartylphosphate" evidence="4">
    <location>
        <position position="570"/>
    </location>
</feature>
<keyword evidence="3 4" id="KW-0597">Phosphoprotein</keyword>
<dbReference type="EC" id="2.7.13.3" evidence="2"/>
<evidence type="ECO:0000259" key="6">
    <source>
        <dbReference type="PROSITE" id="PS50110"/>
    </source>
</evidence>
<dbReference type="PROSITE" id="PS50109">
    <property type="entry name" value="HIS_KIN"/>
    <property type="match status" value="1"/>
</dbReference>
<protein>
    <recommendedName>
        <fullName evidence="2">histidine kinase</fullName>
        <ecNumber evidence="2">2.7.13.3</ecNumber>
    </recommendedName>
</protein>
<evidence type="ECO:0000256" key="3">
    <source>
        <dbReference type="ARBA" id="ARBA00022553"/>
    </source>
</evidence>
<dbReference type="InterPro" id="IPR003661">
    <property type="entry name" value="HisK_dim/P_dom"/>
</dbReference>
<evidence type="ECO:0000256" key="4">
    <source>
        <dbReference type="PROSITE-ProRule" id="PRU00169"/>
    </source>
</evidence>
<evidence type="ECO:0000313" key="7">
    <source>
        <dbReference type="EMBL" id="QDG54706.1"/>
    </source>
</evidence>
<dbReference type="Pfam" id="PF02518">
    <property type="entry name" value="HATPase_c"/>
    <property type="match status" value="1"/>
</dbReference>
<name>A0A4Y6Q2B8_PERCE</name>
<dbReference type="InterPro" id="IPR036890">
    <property type="entry name" value="HATPase_C_sf"/>
</dbReference>
<dbReference type="Gene3D" id="3.40.50.2300">
    <property type="match status" value="2"/>
</dbReference>
<sequence length="656" mass="72459">MAERVWQVLVLGKLPEADDILSRPAFEKEIQVKSSHIREPDDFERALSERPAPDVILIDVEPHGMNVMSQVRSHFPVAPVVMVGDQDDAPALLEALRQGLERYIMRVEDEEMFVRLASQVVYGVLEQSVEPPNMEMPSAEQMHRYAHYHHILHPFFVVGPGKRVLYLNAAAERLAWKLVGQSPVIGESVTDGPLAQLGEPFDHQLGEALEGRESIVRYEFEGVADPVMRSVHCQPLTTSNDRTVATSIAIHQQTPPEVARSRTLRAIGRFAGGLAHDINNLLNVMMVQSELLRAYLGEPSAPVEKCLDRITAAVDDGSELTREMLAISHEPLTHRVSVQLNPMIEAFEPQLRGKLQAGQRLRLDLQPDLPPVEADPQQIEQLIGNLVQNAVDTGADELEILIRTALLEPDEAKPPPRGLEARCWLELTISDTGPGMHPKLHSRAFEPFFTTRRGQGHSGLGLTIVHAIVEQLKGSIFVDSEPGQGAVFTVYLPAADWPAEAEENDQPEEAPAIESSPATVLLVEDEEDLRLPFCEALSQRGYNVLEARDVATARDFIKEHGDDIDLVITDVVMPGGSGVELVRECLDQFPEVKVIFVSGYTADVLEETGGQLEVDYVFLAKPVSLRRLTSAAEQLLAKAARADESRSSDGRDKHDG</sequence>
<dbReference type="PANTHER" id="PTHR43065:SF42">
    <property type="entry name" value="TWO-COMPONENT SENSOR PPRA"/>
    <property type="match status" value="1"/>
</dbReference>
<keyword evidence="8" id="KW-1185">Reference proteome</keyword>
<dbReference type="InterPro" id="IPR003594">
    <property type="entry name" value="HATPase_dom"/>
</dbReference>